<dbReference type="EMBL" id="JASKHM010000010">
    <property type="protein sequence ID" value="MEQ4484255.1"/>
    <property type="molecule type" value="Genomic_DNA"/>
</dbReference>
<dbReference type="Pfam" id="PF00528">
    <property type="entry name" value="BPD_transp_1"/>
    <property type="match status" value="1"/>
</dbReference>
<evidence type="ECO:0000256" key="5">
    <source>
        <dbReference type="ARBA" id="ARBA00022989"/>
    </source>
</evidence>
<evidence type="ECO:0000256" key="2">
    <source>
        <dbReference type="ARBA" id="ARBA00022448"/>
    </source>
</evidence>
<protein>
    <submittedName>
        <fullName evidence="9">Sugar ABC transporter permease</fullName>
    </submittedName>
</protein>
<feature type="domain" description="ABC transmembrane type-1" evidence="8">
    <location>
        <begin position="72"/>
        <end position="286"/>
    </location>
</feature>
<evidence type="ECO:0000313" key="9">
    <source>
        <dbReference type="EMBL" id="MEQ4484255.1"/>
    </source>
</evidence>
<proteinExistence type="inferred from homology"/>
<comment type="similarity">
    <text evidence="7">Belongs to the binding-protein-dependent transport system permease family.</text>
</comment>
<evidence type="ECO:0000256" key="7">
    <source>
        <dbReference type="RuleBase" id="RU363032"/>
    </source>
</evidence>
<dbReference type="SUPFAM" id="SSF161098">
    <property type="entry name" value="MetI-like"/>
    <property type="match status" value="1"/>
</dbReference>
<dbReference type="InterPro" id="IPR035906">
    <property type="entry name" value="MetI-like_sf"/>
</dbReference>
<feature type="transmembrane region" description="Helical" evidence="7">
    <location>
        <begin position="159"/>
        <end position="182"/>
    </location>
</feature>
<sequence>MKQLTFRHKTHITLACFLAPAVLIYSLLFLGPVLSSFYYSLTNWNGFTATMGFVGLRNYRDMMDDAAFVAALKNTAVFAVWVVILQNALAIPLAIALDSGIRSKNVLRVIFFAPAVLSPLVVGYTWMYIFNPNSGLLNTFLRSIGLPSWEQVWLGDPKFAMFCIITMVIWQFTGYSMVIYLANLQTIPSELYEAANIDGAGRWNKFLRITFPLLAPAMTINILLSTIGTLKAFDLIYVTTNGGPFHATETLTVLIFESAFKDNNFGYGTAIGVVMFLIIFVVSLLQLLVLRRREVSS</sequence>
<keyword evidence="6 7" id="KW-0472">Membrane</keyword>
<accession>A0ABV1KW90</accession>
<comment type="subcellular location">
    <subcellularLocation>
        <location evidence="1 7">Cell membrane</location>
        <topology evidence="1 7">Multi-pass membrane protein</topology>
    </subcellularLocation>
</comment>
<feature type="transmembrane region" description="Helical" evidence="7">
    <location>
        <begin position="109"/>
        <end position="129"/>
    </location>
</feature>
<feature type="transmembrane region" description="Helical" evidence="7">
    <location>
        <begin position="12"/>
        <end position="34"/>
    </location>
</feature>
<keyword evidence="3" id="KW-1003">Cell membrane</keyword>
<feature type="transmembrane region" description="Helical" evidence="7">
    <location>
        <begin position="211"/>
        <end position="233"/>
    </location>
</feature>
<keyword evidence="10" id="KW-1185">Reference proteome</keyword>
<dbReference type="PANTHER" id="PTHR30193:SF37">
    <property type="entry name" value="INNER MEMBRANE ABC TRANSPORTER PERMEASE PROTEIN YCJO"/>
    <property type="match status" value="1"/>
</dbReference>
<dbReference type="InterPro" id="IPR051393">
    <property type="entry name" value="ABC_transporter_permease"/>
</dbReference>
<feature type="transmembrane region" description="Helical" evidence="7">
    <location>
        <begin position="78"/>
        <end position="97"/>
    </location>
</feature>
<dbReference type="PROSITE" id="PS50928">
    <property type="entry name" value="ABC_TM1"/>
    <property type="match status" value="1"/>
</dbReference>
<evidence type="ECO:0000259" key="8">
    <source>
        <dbReference type="PROSITE" id="PS50928"/>
    </source>
</evidence>
<comment type="caution">
    <text evidence="9">The sequence shown here is derived from an EMBL/GenBank/DDBJ whole genome shotgun (WGS) entry which is preliminary data.</text>
</comment>
<feature type="transmembrane region" description="Helical" evidence="7">
    <location>
        <begin position="265"/>
        <end position="290"/>
    </location>
</feature>
<dbReference type="PANTHER" id="PTHR30193">
    <property type="entry name" value="ABC TRANSPORTER PERMEASE PROTEIN"/>
    <property type="match status" value="1"/>
</dbReference>
<dbReference type="InterPro" id="IPR000515">
    <property type="entry name" value="MetI-like"/>
</dbReference>
<name>A0ABV1KW90_9BACL</name>
<keyword evidence="4 7" id="KW-0812">Transmembrane</keyword>
<reference evidence="9 10" key="1">
    <citation type="journal article" date="2023" name="Genome Announc.">
        <title>Pan-Genome Analyses of the Genus Cohnella and Proposal of the Novel Species Cohnella silvisoli sp. nov., Isolated from Forest Soil.</title>
        <authorList>
            <person name="Wang C."/>
            <person name="Mao L."/>
            <person name="Bao G."/>
            <person name="Zhu H."/>
        </authorList>
    </citation>
    <scope>NUCLEOTIDE SEQUENCE [LARGE SCALE GENOMIC DNA]</scope>
    <source>
        <strain evidence="9 10">NL03-T5-1</strain>
    </source>
</reference>
<evidence type="ECO:0000256" key="4">
    <source>
        <dbReference type="ARBA" id="ARBA00022692"/>
    </source>
</evidence>
<dbReference type="RefSeq" id="WP_232186637.1">
    <property type="nucleotide sequence ID" value="NZ_JAIOAP010000009.1"/>
</dbReference>
<keyword evidence="5 7" id="KW-1133">Transmembrane helix</keyword>
<evidence type="ECO:0000256" key="1">
    <source>
        <dbReference type="ARBA" id="ARBA00004651"/>
    </source>
</evidence>
<keyword evidence="2 7" id="KW-0813">Transport</keyword>
<evidence type="ECO:0000313" key="10">
    <source>
        <dbReference type="Proteomes" id="UP001493487"/>
    </source>
</evidence>
<evidence type="ECO:0000256" key="6">
    <source>
        <dbReference type="ARBA" id="ARBA00023136"/>
    </source>
</evidence>
<dbReference type="CDD" id="cd06261">
    <property type="entry name" value="TM_PBP2"/>
    <property type="match status" value="1"/>
</dbReference>
<evidence type="ECO:0000256" key="3">
    <source>
        <dbReference type="ARBA" id="ARBA00022475"/>
    </source>
</evidence>
<dbReference type="Proteomes" id="UP001493487">
    <property type="component" value="Unassembled WGS sequence"/>
</dbReference>
<gene>
    <name evidence="9" type="ORF">QJS35_17800</name>
</gene>
<organism evidence="9 10">
    <name type="scientific">Cohnella silvisoli</name>
    <dbReference type="NCBI Taxonomy" id="2873699"/>
    <lineage>
        <taxon>Bacteria</taxon>
        <taxon>Bacillati</taxon>
        <taxon>Bacillota</taxon>
        <taxon>Bacilli</taxon>
        <taxon>Bacillales</taxon>
        <taxon>Paenibacillaceae</taxon>
        <taxon>Cohnella</taxon>
    </lineage>
</organism>
<dbReference type="Gene3D" id="1.10.3720.10">
    <property type="entry name" value="MetI-like"/>
    <property type="match status" value="1"/>
</dbReference>